<comment type="subcellular location">
    <subcellularLocation>
        <location evidence="1">Membrane</location>
        <topology evidence="1">Multi-pass membrane protein</topology>
    </subcellularLocation>
</comment>
<evidence type="ECO:0000256" key="5">
    <source>
        <dbReference type="ARBA" id="ARBA00022826"/>
    </source>
</evidence>
<dbReference type="Pfam" id="PF07885">
    <property type="entry name" value="Ion_trans_2"/>
    <property type="match status" value="1"/>
</dbReference>
<keyword evidence="10" id="KW-0407">Ion channel</keyword>
<evidence type="ECO:0000256" key="6">
    <source>
        <dbReference type="ARBA" id="ARBA00022958"/>
    </source>
</evidence>
<dbReference type="InterPro" id="IPR003929">
    <property type="entry name" value="K_chnl_BK_asu"/>
</dbReference>
<feature type="region of interest" description="Disordered" evidence="12">
    <location>
        <begin position="737"/>
        <end position="762"/>
    </location>
</feature>
<name>A0ABP9YRI6_9FUNG</name>
<dbReference type="Proteomes" id="UP001473302">
    <property type="component" value="Unassembled WGS sequence"/>
</dbReference>
<evidence type="ECO:0000256" key="10">
    <source>
        <dbReference type="ARBA" id="ARBA00023303"/>
    </source>
</evidence>
<evidence type="ECO:0000313" key="17">
    <source>
        <dbReference type="EMBL" id="GAA5809466.1"/>
    </source>
</evidence>
<protein>
    <submittedName>
        <fullName evidence="17">Uncharacterized protein</fullName>
    </submittedName>
</protein>
<evidence type="ECO:0000259" key="14">
    <source>
        <dbReference type="Pfam" id="PF03493"/>
    </source>
</evidence>
<gene>
    <name evidence="17" type="ORF">MFLAVUS_002874</name>
</gene>
<feature type="domain" description="RCK N-terminal" evidence="16">
    <location>
        <begin position="931"/>
        <end position="1029"/>
    </location>
</feature>
<comment type="caution">
    <text evidence="17">The sequence shown here is derived from an EMBL/GenBank/DDBJ whole genome shotgun (WGS) entry which is preliminary data.</text>
</comment>
<feature type="transmembrane region" description="Helical" evidence="13">
    <location>
        <begin position="211"/>
        <end position="231"/>
    </location>
</feature>
<dbReference type="InterPro" id="IPR013099">
    <property type="entry name" value="K_chnl_dom"/>
</dbReference>
<evidence type="ECO:0000256" key="8">
    <source>
        <dbReference type="ARBA" id="ARBA00023065"/>
    </source>
</evidence>
<sequence>MGQFKMTYENKVNENSRLINTTIEQEEEEEGHYGSTINDPVTTQSTDTSISSFISRSEEVYSDHDSSEEARSVSVAKRKKKRLQKHHRPPRPKLVSTLSHIVRSARQSEDEDDTDDVIEMPENYLIIPELDPTAEEVREYIPSPKTCVESNWLPRKHKVNLSTIREKYRDSRIHERIGIVPLTRLEKVKNLFKYEAYVSEAKRVLFANQSIILFVYVDLLVDLLLCLAYLVEMKQEADIHATPPWMYKWRSYDLWLFCTVLSLWNLGSFIMRMFLTGRPLYVLISFRSLIEMATTYPFLLSTFIENGQYLYVPYFFRSWVLLLRIKSVLKIKTNLLMTALHLDKSVDPLKSKLVYLVGTLIALLYNGMSAFQYCEVTFGDMNYSILESLYVVMVTLSTVGYGDITPHTEGSRVVMMLLIVVSLAVLPGLLADVLSTLRKRNDWGGYVSEASKPFILLVGSFRPEQVTEILDGFLNTENTEPHLNVVFLDINRPNEELKFLERNSMWGHRIQFIHGSVLDEQTLKRVQARSATAIFTLSDQHAPDPTKEDERNTVRLWSLHCYTVSHNVKIYTYNLSPSTAIYQKMAKEIICVREFKQYLLAMNCRCRGASTLLTNLLHQRRPMDRYHESWQAQYDDGSCNEIYMDKPPPALIGLPFKEAAWIVYVECQVILFGIKARLPNCEHREILLNPENDYEINGDDLCVYMCESPREVEDVNAMDYKYVRTKVEAMKARRRKFDEGTKGFNRRPSEPPHPTASRSSSLRNELLNSLRNNSKLQKLQHQQQQQHHNLEPIPSSPHVPPDDFAPVQQTLQQQPNNLIVPNTFISGPPSPTQTASASAGLRHSASSESNKSLNQNYQHHSAAPPRQTFTLSRLPTPRLALLTGSRKLISRLGQMSALEQSEQEIDTSPVCYLLDKPAIREELILESTEFMSGHILVCMHHRVSNIFKFIYNLRSPQLKPNELQDIVFLCTSLPTDGKTFDSISRFPKVYFMEGDCQHPEDLIKAGVMRAKQVVVMSMTSHLLDLLLKDKPHDASRIVNLVEKSNIRFMHLLQGKDVAEEVDLFYTPAYAAGNVVVDGLLSNVLLSQTYYKPDIVSIIKALCGMPGPLNSRHMMLIVMPPVMIDKCYSFLFENLLMDHDVLALGILRAPDEHMGNELSFVYTNPVSSLIMRRSDKIYVLASPGWNYYASSQ</sequence>
<feature type="region of interest" description="Disordered" evidence="12">
    <location>
        <begin position="24"/>
        <end position="94"/>
    </location>
</feature>
<keyword evidence="8" id="KW-0406">Ion transport</keyword>
<comment type="catalytic activity">
    <reaction evidence="11">
        <text>K(+)(in) = K(+)(out)</text>
        <dbReference type="Rhea" id="RHEA:29463"/>
        <dbReference type="ChEBI" id="CHEBI:29103"/>
    </reaction>
</comment>
<evidence type="ECO:0000256" key="7">
    <source>
        <dbReference type="ARBA" id="ARBA00022989"/>
    </source>
</evidence>
<evidence type="ECO:0000256" key="1">
    <source>
        <dbReference type="ARBA" id="ARBA00004141"/>
    </source>
</evidence>
<keyword evidence="4 13" id="KW-0812">Transmembrane</keyword>
<dbReference type="Gene3D" id="1.10.287.70">
    <property type="match status" value="1"/>
</dbReference>
<feature type="compositionally biased region" description="Low complexity" evidence="12">
    <location>
        <begin position="776"/>
        <end position="787"/>
    </location>
</feature>
<evidence type="ECO:0000256" key="13">
    <source>
        <dbReference type="SAM" id="Phobius"/>
    </source>
</evidence>
<feature type="domain" description="RCK N-terminal" evidence="16">
    <location>
        <begin position="452"/>
        <end position="572"/>
    </location>
</feature>
<evidence type="ECO:0000256" key="3">
    <source>
        <dbReference type="ARBA" id="ARBA00022538"/>
    </source>
</evidence>
<accession>A0ABP9YRI6</accession>
<dbReference type="PANTHER" id="PTHR10027:SF10">
    <property type="entry name" value="SLOWPOKE 2, ISOFORM D"/>
    <property type="match status" value="1"/>
</dbReference>
<feature type="transmembrane region" description="Helical" evidence="13">
    <location>
        <begin position="252"/>
        <end position="275"/>
    </location>
</feature>
<dbReference type="EMBL" id="BAABUK010000005">
    <property type="protein sequence ID" value="GAA5809466.1"/>
    <property type="molecule type" value="Genomic_DNA"/>
</dbReference>
<evidence type="ECO:0000256" key="11">
    <source>
        <dbReference type="ARBA" id="ARBA00034430"/>
    </source>
</evidence>
<dbReference type="Pfam" id="PF03493">
    <property type="entry name" value="BK_channel_a"/>
    <property type="match status" value="1"/>
</dbReference>
<keyword evidence="2" id="KW-0813">Transport</keyword>
<keyword evidence="7 13" id="KW-1133">Transmembrane helix</keyword>
<dbReference type="SUPFAM" id="SSF81324">
    <property type="entry name" value="Voltage-gated potassium channels"/>
    <property type="match status" value="1"/>
</dbReference>
<feature type="region of interest" description="Disordered" evidence="12">
    <location>
        <begin position="819"/>
        <end position="870"/>
    </location>
</feature>
<feature type="transmembrane region" description="Helical" evidence="13">
    <location>
        <begin position="413"/>
        <end position="431"/>
    </location>
</feature>
<feature type="transmembrane region" description="Helical" evidence="13">
    <location>
        <begin position="353"/>
        <end position="371"/>
    </location>
</feature>
<feature type="compositionally biased region" description="Polar residues" evidence="12">
    <location>
        <begin position="35"/>
        <end position="55"/>
    </location>
</feature>
<proteinExistence type="predicted"/>
<keyword evidence="18" id="KW-1185">Reference proteome</keyword>
<evidence type="ECO:0000259" key="16">
    <source>
        <dbReference type="Pfam" id="PF22614"/>
    </source>
</evidence>
<evidence type="ECO:0000256" key="12">
    <source>
        <dbReference type="SAM" id="MobiDB-lite"/>
    </source>
</evidence>
<keyword evidence="6" id="KW-0630">Potassium</keyword>
<feature type="domain" description="Calcium-activated potassium channel BK alpha subunit" evidence="14">
    <location>
        <begin position="587"/>
        <end position="674"/>
    </location>
</feature>
<evidence type="ECO:0000256" key="9">
    <source>
        <dbReference type="ARBA" id="ARBA00023136"/>
    </source>
</evidence>
<evidence type="ECO:0000256" key="2">
    <source>
        <dbReference type="ARBA" id="ARBA00022448"/>
    </source>
</evidence>
<dbReference type="InterPro" id="IPR047871">
    <property type="entry name" value="K_chnl_Slo-like"/>
</dbReference>
<evidence type="ECO:0000259" key="15">
    <source>
        <dbReference type="Pfam" id="PF07885"/>
    </source>
</evidence>
<organism evidence="17 18">
    <name type="scientific">Mucor flavus</name>
    <dbReference type="NCBI Taxonomy" id="439312"/>
    <lineage>
        <taxon>Eukaryota</taxon>
        <taxon>Fungi</taxon>
        <taxon>Fungi incertae sedis</taxon>
        <taxon>Mucoromycota</taxon>
        <taxon>Mucoromycotina</taxon>
        <taxon>Mucoromycetes</taxon>
        <taxon>Mucorales</taxon>
        <taxon>Mucorineae</taxon>
        <taxon>Mucoraceae</taxon>
        <taxon>Mucor</taxon>
    </lineage>
</organism>
<keyword evidence="3" id="KW-0633">Potassium transport</keyword>
<reference evidence="17 18" key="1">
    <citation type="submission" date="2024-04" db="EMBL/GenBank/DDBJ databases">
        <title>genome sequences of Mucor flavus KT1a and Helicostylum pulchrum KT1b strains isolated from the surface of a dry-aged beef.</title>
        <authorList>
            <person name="Toyotome T."/>
            <person name="Hosono M."/>
            <person name="Torimaru M."/>
            <person name="Fukuda K."/>
            <person name="Mikami N."/>
        </authorList>
    </citation>
    <scope>NUCLEOTIDE SEQUENCE [LARGE SCALE GENOMIC DNA]</scope>
    <source>
        <strain evidence="17 18">KT1a</strain>
    </source>
</reference>
<feature type="compositionally biased region" description="Polar residues" evidence="12">
    <location>
        <begin position="844"/>
        <end position="859"/>
    </location>
</feature>
<dbReference type="Gene3D" id="3.40.50.720">
    <property type="entry name" value="NAD(P)-binding Rossmann-like Domain"/>
    <property type="match status" value="2"/>
</dbReference>
<dbReference type="InterPro" id="IPR003148">
    <property type="entry name" value="RCK_N"/>
</dbReference>
<dbReference type="Pfam" id="PF22614">
    <property type="entry name" value="Slo-like_RCK"/>
    <property type="match status" value="2"/>
</dbReference>
<keyword evidence="5" id="KW-0631">Potassium channel</keyword>
<evidence type="ECO:0000313" key="18">
    <source>
        <dbReference type="Proteomes" id="UP001473302"/>
    </source>
</evidence>
<feature type="compositionally biased region" description="Basic and acidic residues" evidence="12">
    <location>
        <begin position="56"/>
        <end position="71"/>
    </location>
</feature>
<feature type="domain" description="Potassium channel" evidence="15">
    <location>
        <begin position="369"/>
        <end position="438"/>
    </location>
</feature>
<dbReference type="PANTHER" id="PTHR10027">
    <property type="entry name" value="CALCIUM-ACTIVATED POTASSIUM CHANNEL ALPHA CHAIN"/>
    <property type="match status" value="1"/>
</dbReference>
<feature type="transmembrane region" description="Helical" evidence="13">
    <location>
        <begin position="383"/>
        <end position="401"/>
    </location>
</feature>
<evidence type="ECO:0000256" key="4">
    <source>
        <dbReference type="ARBA" id="ARBA00022692"/>
    </source>
</evidence>
<keyword evidence="9 13" id="KW-0472">Membrane</keyword>
<feature type="compositionally biased region" description="Basic residues" evidence="12">
    <location>
        <begin position="76"/>
        <end position="91"/>
    </location>
</feature>
<feature type="region of interest" description="Disordered" evidence="12">
    <location>
        <begin position="776"/>
        <end position="805"/>
    </location>
</feature>